<dbReference type="KEGG" id="bon:A361_27430"/>
<dbReference type="Proteomes" id="UP000077856">
    <property type="component" value="Plasmid pBO1"/>
</dbReference>
<dbReference type="EMBL" id="CP015507">
    <property type="protein sequence ID" value="AND42913.1"/>
    <property type="molecule type" value="Genomic_DNA"/>
</dbReference>
<dbReference type="SMART" id="SM00966">
    <property type="entry name" value="SpoVT_AbrB"/>
    <property type="match status" value="2"/>
</dbReference>
<reference evidence="2 3" key="1">
    <citation type="submission" date="2016-04" db="EMBL/GenBank/DDBJ databases">
        <title>Complete genome sequence of Bacillus oceanisediminis strain 2691.</title>
        <authorList>
            <person name="Jeong H."/>
            <person name="Kim H.J."/>
            <person name="Lee D.-W."/>
        </authorList>
    </citation>
    <scope>NUCLEOTIDE SEQUENCE [LARGE SCALE GENOMIC DNA]</scope>
    <source>
        <strain evidence="2 3">2691</strain>
        <plasmid evidence="3">pbo1</plasmid>
    </source>
</reference>
<feature type="domain" description="SpoVT-AbrB" evidence="1">
    <location>
        <begin position="52"/>
        <end position="99"/>
    </location>
</feature>
<evidence type="ECO:0000313" key="3">
    <source>
        <dbReference type="Proteomes" id="UP000077856"/>
    </source>
</evidence>
<feature type="domain" description="SpoVT-AbrB" evidence="1">
    <location>
        <begin position="4"/>
        <end position="47"/>
    </location>
</feature>
<gene>
    <name evidence="2" type="ORF">A361_27430</name>
</gene>
<dbReference type="eggNOG" id="ENOG5030MVW">
    <property type="taxonomic scope" value="Bacteria"/>
</dbReference>
<evidence type="ECO:0000259" key="1">
    <source>
        <dbReference type="SMART" id="SM00966"/>
    </source>
</evidence>
<evidence type="ECO:0000313" key="2">
    <source>
        <dbReference type="EMBL" id="AND42913.1"/>
    </source>
</evidence>
<dbReference type="Gene3D" id="2.10.260.10">
    <property type="match status" value="1"/>
</dbReference>
<sequence>MYVKKLTKNGQILLPAALYRMLGMKDGEFVFIYEEANQLVVSNHHENAHLNKCIFRNGKLSIPMELRKMLKIDTNTLLLLQAYPEKGFIKIMKLIEDQANSLHLEI</sequence>
<dbReference type="InterPro" id="IPR007159">
    <property type="entry name" value="SpoVT-AbrB_dom"/>
</dbReference>
<protein>
    <recommendedName>
        <fullName evidence="1">SpoVT-AbrB domain-containing protein</fullName>
    </recommendedName>
</protein>
<dbReference type="InterPro" id="IPR037914">
    <property type="entry name" value="SpoVT-AbrB_sf"/>
</dbReference>
<dbReference type="SUPFAM" id="SSF89447">
    <property type="entry name" value="AbrB/MazE/MraZ-like"/>
    <property type="match status" value="1"/>
</dbReference>
<name>A0A160MIA7_9BACI</name>
<keyword evidence="2" id="KW-0614">Plasmid</keyword>
<organism evidence="2 3">
    <name type="scientific">Cytobacillus oceanisediminis 2691</name>
    <dbReference type="NCBI Taxonomy" id="1196031"/>
    <lineage>
        <taxon>Bacteria</taxon>
        <taxon>Bacillati</taxon>
        <taxon>Bacillota</taxon>
        <taxon>Bacilli</taxon>
        <taxon>Bacillales</taxon>
        <taxon>Bacillaceae</taxon>
        <taxon>Cytobacillus</taxon>
    </lineage>
</organism>
<dbReference type="RefSeq" id="WP_019380993.1">
    <property type="nucleotide sequence ID" value="NZ_CP015507.1"/>
</dbReference>
<geneLocation type="plasmid" evidence="3">
    <name>pbo1</name>
</geneLocation>
<dbReference type="GO" id="GO:0003677">
    <property type="term" value="F:DNA binding"/>
    <property type="evidence" value="ECO:0007669"/>
    <property type="project" value="InterPro"/>
</dbReference>
<proteinExistence type="predicted"/>
<accession>A0A160MIA7</accession>
<dbReference type="AlphaFoldDB" id="A0A160MIA7"/>